<reference evidence="3 4" key="1">
    <citation type="submission" date="2016-08" db="EMBL/GenBank/DDBJ databases">
        <title>A Parts List for Fungal Cellulosomes Revealed by Comparative Genomics.</title>
        <authorList>
            <consortium name="DOE Joint Genome Institute"/>
            <person name="Haitjema C.H."/>
            <person name="Gilmore S.P."/>
            <person name="Henske J.K."/>
            <person name="Solomon K.V."/>
            <person name="De Groot R."/>
            <person name="Kuo A."/>
            <person name="Mondo S.J."/>
            <person name="Salamov A.A."/>
            <person name="Labutti K."/>
            <person name="Zhao Z."/>
            <person name="Chiniquy J."/>
            <person name="Barry K."/>
            <person name="Brewer H.M."/>
            <person name="Purvine S.O."/>
            <person name="Wright A.T."/>
            <person name="Boxma B."/>
            <person name="Van Alen T."/>
            <person name="Hackstein J.H."/>
            <person name="Baker S.E."/>
            <person name="Grigoriev I.V."/>
            <person name="O'Malley M.A."/>
        </authorList>
    </citation>
    <scope>NUCLEOTIDE SEQUENCE [LARGE SCALE GENOMIC DNA]</scope>
    <source>
        <strain evidence="3 4">G1</strain>
    </source>
</reference>
<dbReference type="AlphaFoldDB" id="A0A1Y2F856"/>
<organism evidence="3 4">
    <name type="scientific">Neocallimastix californiae</name>
    <dbReference type="NCBI Taxonomy" id="1754190"/>
    <lineage>
        <taxon>Eukaryota</taxon>
        <taxon>Fungi</taxon>
        <taxon>Fungi incertae sedis</taxon>
        <taxon>Chytridiomycota</taxon>
        <taxon>Chytridiomycota incertae sedis</taxon>
        <taxon>Neocallimastigomycetes</taxon>
        <taxon>Neocallimastigales</taxon>
        <taxon>Neocallimastigaceae</taxon>
        <taxon>Neocallimastix</taxon>
    </lineage>
</organism>
<feature type="compositionally biased region" description="Polar residues" evidence="1">
    <location>
        <begin position="371"/>
        <end position="387"/>
    </location>
</feature>
<sequence>MKKISILALFFFLFYLSEAASIGKNGAVRKCYKKVKKSVPSGDDNNNNNDNSSTGGKNGPKVSCKSLISEIDSTKDAPIPIGGSHSSSEGSKVTTNNNTENGENSEDDDNNSVKINYTDNLVVPKGTVLNDNEFCVTAIYNINKLLKQANNNFSFEQSCDKEFDIEGFTKGLTDMKINIYSVIEEAINKCGKSKIWNGAKIHQACRVLSKTGQTVCHSLVDDTYEKYDHQCLKNATFLDMWEYSKWLWERLAVSNNGCYLKQLYNYKCSPSKDVLVTMGSNTYSLRLMCESAKNSCEWPGSYDGDNKVIRCLSKSITKNRNAALEVLKKNGYVCEGSTDLPSQSEIKEDISEVSDDEQPIETNTIPIISNQKVDTNSGTDNNNNVSGIKTDGDKKNMVSSGTEPWTNTNQIIGTIFIALFALLF</sequence>
<feature type="compositionally biased region" description="Polar residues" evidence="1">
    <location>
        <begin position="84"/>
        <end position="93"/>
    </location>
</feature>
<evidence type="ECO:0000256" key="2">
    <source>
        <dbReference type="SAM" id="SignalP"/>
    </source>
</evidence>
<evidence type="ECO:0000313" key="3">
    <source>
        <dbReference type="EMBL" id="ORY80088.1"/>
    </source>
</evidence>
<feature type="region of interest" description="Disordered" evidence="1">
    <location>
        <begin position="371"/>
        <end position="401"/>
    </location>
</feature>
<proteinExistence type="predicted"/>
<evidence type="ECO:0000256" key="1">
    <source>
        <dbReference type="SAM" id="MobiDB-lite"/>
    </source>
</evidence>
<dbReference type="Proteomes" id="UP000193920">
    <property type="component" value="Unassembled WGS sequence"/>
</dbReference>
<feature type="signal peptide" evidence="2">
    <location>
        <begin position="1"/>
        <end position="19"/>
    </location>
</feature>
<comment type="caution">
    <text evidence="3">The sequence shown here is derived from an EMBL/GenBank/DDBJ whole genome shotgun (WGS) entry which is preliminary data.</text>
</comment>
<feature type="compositionally biased region" description="Low complexity" evidence="1">
    <location>
        <begin position="41"/>
        <end position="55"/>
    </location>
</feature>
<gene>
    <name evidence="3" type="ORF">LY90DRAFT_697937</name>
</gene>
<feature type="chain" id="PRO_5010991873" evidence="2">
    <location>
        <begin position="20"/>
        <end position="424"/>
    </location>
</feature>
<dbReference type="OrthoDB" id="10411459at2759"/>
<accession>A0A1Y2F856</accession>
<name>A0A1Y2F856_9FUNG</name>
<keyword evidence="2" id="KW-0732">Signal</keyword>
<keyword evidence="4" id="KW-1185">Reference proteome</keyword>
<feature type="region of interest" description="Disordered" evidence="1">
    <location>
        <begin position="74"/>
        <end position="113"/>
    </location>
</feature>
<feature type="region of interest" description="Disordered" evidence="1">
    <location>
        <begin position="37"/>
        <end position="62"/>
    </location>
</feature>
<protein>
    <submittedName>
        <fullName evidence="3">Uncharacterized protein</fullName>
    </submittedName>
</protein>
<dbReference type="EMBL" id="MCOG01000013">
    <property type="protein sequence ID" value="ORY80088.1"/>
    <property type="molecule type" value="Genomic_DNA"/>
</dbReference>
<evidence type="ECO:0000313" key="4">
    <source>
        <dbReference type="Proteomes" id="UP000193920"/>
    </source>
</evidence>